<sequence length="79" mass="9123">MNIKITIDLRAYRKGVFDISVNSEQIIIECLKIISESQNLSLNLLEINYCKSKREKKAVSVYSSFKESNIYTGDILEFI</sequence>
<evidence type="ECO:0000313" key="1">
    <source>
        <dbReference type="EMBL" id="AGF54058.1"/>
    </source>
</evidence>
<proteinExistence type="predicted"/>
<dbReference type="STRING" id="36745.CLSAP_02370"/>
<dbReference type="KEGG" id="csr:Cspa_c02400"/>
<dbReference type="OrthoDB" id="1919166at2"/>
<dbReference type="EMBL" id="CP004121">
    <property type="protein sequence ID" value="AGF54058.1"/>
    <property type="molecule type" value="Genomic_DNA"/>
</dbReference>
<gene>
    <name evidence="1" type="ORF">Cspa_c02400</name>
</gene>
<dbReference type="HOGENOM" id="CLU_2599917_0_0_9"/>
<dbReference type="AlphaFoldDB" id="M1MC96"/>
<keyword evidence="2" id="KW-1185">Reference proteome</keyword>
<name>M1MC96_9CLOT</name>
<dbReference type="Gene3D" id="3.10.20.90">
    <property type="entry name" value="Phosphatidylinositol 3-kinase Catalytic Subunit, Chain A, domain 1"/>
    <property type="match status" value="1"/>
</dbReference>
<reference evidence="1 2" key="1">
    <citation type="submission" date="2013-02" db="EMBL/GenBank/DDBJ databases">
        <title>Genome sequence of Clostridium saccharoperbutylacetonicum N1-4(HMT).</title>
        <authorList>
            <person name="Poehlein A."/>
            <person name="Daniel R."/>
        </authorList>
    </citation>
    <scope>NUCLEOTIDE SEQUENCE [LARGE SCALE GENOMIC DNA]</scope>
    <source>
        <strain evidence="2">N1-4(HMT)</strain>
    </source>
</reference>
<evidence type="ECO:0000313" key="2">
    <source>
        <dbReference type="Proteomes" id="UP000011728"/>
    </source>
</evidence>
<organism evidence="1 2">
    <name type="scientific">Clostridium saccharoperbutylacetonicum N1-4(HMT)</name>
    <dbReference type="NCBI Taxonomy" id="931276"/>
    <lineage>
        <taxon>Bacteria</taxon>
        <taxon>Bacillati</taxon>
        <taxon>Bacillota</taxon>
        <taxon>Clostridia</taxon>
        <taxon>Eubacteriales</taxon>
        <taxon>Clostridiaceae</taxon>
        <taxon>Clostridium</taxon>
    </lineage>
</organism>
<dbReference type="Proteomes" id="UP000011728">
    <property type="component" value="Chromosome"/>
</dbReference>
<dbReference type="eggNOG" id="ENOG5032GUM">
    <property type="taxonomic scope" value="Bacteria"/>
</dbReference>
<accession>M1MC96</accession>
<protein>
    <submittedName>
        <fullName evidence="1">Uncharacterized protein</fullName>
    </submittedName>
</protein>
<dbReference type="RefSeq" id="WP_015390384.1">
    <property type="nucleotide sequence ID" value="NC_020291.1"/>
</dbReference>
<dbReference type="PATRIC" id="fig|931276.5.peg.215"/>